<dbReference type="Gene3D" id="3.40.50.200">
    <property type="entry name" value="Peptidase S8/S53 domain"/>
    <property type="match status" value="1"/>
</dbReference>
<dbReference type="EC" id="3.4.21.-" evidence="5"/>
<dbReference type="PRINTS" id="PR00723">
    <property type="entry name" value="SUBTILISIN"/>
</dbReference>
<dbReference type="InterPro" id="IPR008357">
    <property type="entry name" value="Lanit_process"/>
</dbReference>
<feature type="domain" description="Peptidase S8/S53" evidence="9">
    <location>
        <begin position="145"/>
        <end position="418"/>
    </location>
</feature>
<evidence type="ECO:0000256" key="4">
    <source>
        <dbReference type="ARBA" id="ARBA00022825"/>
    </source>
</evidence>
<evidence type="ECO:0000256" key="6">
    <source>
        <dbReference type="PIRSR" id="PIRSR037875-50"/>
    </source>
</evidence>
<dbReference type="SUPFAM" id="SSF52743">
    <property type="entry name" value="Subtilisin-like"/>
    <property type="match status" value="1"/>
</dbReference>
<dbReference type="AlphaFoldDB" id="A0A380K968"/>
<keyword evidence="11" id="KW-1185">Reference proteome</keyword>
<keyword evidence="5 8" id="KW-0732">Signal</keyword>
<keyword evidence="4 5" id="KW-0720">Serine protease</keyword>
<dbReference type="InterPro" id="IPR023828">
    <property type="entry name" value="Peptidase_S8_Ser-AS"/>
</dbReference>
<feature type="signal peptide" evidence="8">
    <location>
        <begin position="1"/>
        <end position="28"/>
    </location>
</feature>
<evidence type="ECO:0000313" key="10">
    <source>
        <dbReference type="EMBL" id="SUN61448.1"/>
    </source>
</evidence>
<accession>A0A380K968</accession>
<dbReference type="Proteomes" id="UP000254924">
    <property type="component" value="Unassembled WGS sequence"/>
</dbReference>
<evidence type="ECO:0000256" key="1">
    <source>
        <dbReference type="ARBA" id="ARBA00011073"/>
    </source>
</evidence>
<dbReference type="CDD" id="cd07482">
    <property type="entry name" value="Peptidases_S8_Lantibiotic_specific_protease"/>
    <property type="match status" value="1"/>
</dbReference>
<proteinExistence type="inferred from homology"/>
<name>A0A380K968_9STRE</name>
<dbReference type="PANTHER" id="PTHR43806">
    <property type="entry name" value="PEPTIDASE S8"/>
    <property type="match status" value="1"/>
</dbReference>
<evidence type="ECO:0000256" key="3">
    <source>
        <dbReference type="ARBA" id="ARBA00022801"/>
    </source>
</evidence>
<keyword evidence="3 5" id="KW-0378">Hydrolase</keyword>
<dbReference type="InterPro" id="IPR000209">
    <property type="entry name" value="Peptidase_S8/S53_dom"/>
</dbReference>
<gene>
    <name evidence="10" type="primary">nsuP</name>
    <name evidence="10" type="ORF">NCTC12224_01472</name>
</gene>
<dbReference type="GO" id="GO:0004252">
    <property type="term" value="F:serine-type endopeptidase activity"/>
    <property type="evidence" value="ECO:0007669"/>
    <property type="project" value="UniProtKB-UniRule"/>
</dbReference>
<evidence type="ECO:0000256" key="7">
    <source>
        <dbReference type="PROSITE-ProRule" id="PRU01240"/>
    </source>
</evidence>
<dbReference type="PRINTS" id="PR01779">
    <property type="entry name" value="LANTIPROCESS"/>
</dbReference>
<dbReference type="Pfam" id="PF00082">
    <property type="entry name" value="Peptidase_S8"/>
    <property type="match status" value="1"/>
</dbReference>
<dbReference type="PROSITE" id="PS51892">
    <property type="entry name" value="SUBTILASE"/>
    <property type="match status" value="1"/>
</dbReference>
<dbReference type="PANTHER" id="PTHR43806:SF11">
    <property type="entry name" value="CEREVISIN-RELATED"/>
    <property type="match status" value="1"/>
</dbReference>
<organism evidence="10 11">
    <name type="scientific">Streptococcus hyointestinalis</name>
    <dbReference type="NCBI Taxonomy" id="1337"/>
    <lineage>
        <taxon>Bacteria</taxon>
        <taxon>Bacillati</taxon>
        <taxon>Bacillota</taxon>
        <taxon>Bacilli</taxon>
        <taxon>Lactobacillales</taxon>
        <taxon>Streptococcaceae</taxon>
        <taxon>Streptococcus</taxon>
    </lineage>
</organism>
<evidence type="ECO:0000256" key="2">
    <source>
        <dbReference type="ARBA" id="ARBA00022670"/>
    </source>
</evidence>
<feature type="active site" description="Charge relay system" evidence="6 7">
    <location>
        <position position="151"/>
    </location>
</feature>
<evidence type="ECO:0000313" key="11">
    <source>
        <dbReference type="Proteomes" id="UP000254924"/>
    </source>
</evidence>
<dbReference type="PIRSF" id="PIRSF037875">
    <property type="entry name" value="Peptidase_S8_lp"/>
    <property type="match status" value="1"/>
</dbReference>
<dbReference type="InterPro" id="IPR015500">
    <property type="entry name" value="Peptidase_S8_subtilisin-rel"/>
</dbReference>
<dbReference type="InterPro" id="IPR050131">
    <property type="entry name" value="Peptidase_S8_subtilisin-like"/>
</dbReference>
<reference evidence="10 11" key="1">
    <citation type="submission" date="2018-06" db="EMBL/GenBank/DDBJ databases">
        <authorList>
            <consortium name="Pathogen Informatics"/>
            <person name="Doyle S."/>
        </authorList>
    </citation>
    <scope>NUCLEOTIDE SEQUENCE [LARGE SCALE GENOMIC DNA]</scope>
    <source>
        <strain evidence="10 11">NCTC12224</strain>
    </source>
</reference>
<dbReference type="GO" id="GO:0006508">
    <property type="term" value="P:proteolysis"/>
    <property type="evidence" value="ECO:0007669"/>
    <property type="project" value="UniProtKB-KW"/>
</dbReference>
<dbReference type="OrthoDB" id="9798386at2"/>
<protein>
    <recommendedName>
        <fullName evidence="5">Leader peptide-processing serine protease</fullName>
        <ecNumber evidence="5">3.4.21.-</ecNumber>
    </recommendedName>
</protein>
<dbReference type="InterPro" id="IPR036852">
    <property type="entry name" value="Peptidase_S8/S53_dom_sf"/>
</dbReference>
<evidence type="ECO:0000256" key="8">
    <source>
        <dbReference type="SAM" id="SignalP"/>
    </source>
</evidence>
<evidence type="ECO:0000259" key="9">
    <source>
        <dbReference type="Pfam" id="PF00082"/>
    </source>
</evidence>
<keyword evidence="5" id="KW-0865">Zymogen</keyword>
<feature type="active site" description="Charge relay system" evidence="6 7">
    <location>
        <position position="399"/>
    </location>
</feature>
<comment type="pathway">
    <text evidence="5">Antibiotic biosynthesis.</text>
</comment>
<feature type="active site" description="Charge relay system" evidence="6 7">
    <location>
        <position position="191"/>
    </location>
</feature>
<evidence type="ECO:0000256" key="5">
    <source>
        <dbReference type="PIRNR" id="PIRNR037875"/>
    </source>
</evidence>
<feature type="chain" id="PRO_5016673229" description="Leader peptide-processing serine protease" evidence="8">
    <location>
        <begin position="29"/>
        <end position="454"/>
    </location>
</feature>
<dbReference type="EMBL" id="UHFN01000007">
    <property type="protein sequence ID" value="SUN61448.1"/>
    <property type="molecule type" value="Genomic_DNA"/>
</dbReference>
<comment type="similarity">
    <text evidence="1 5 7">Belongs to the peptidase S8 family.</text>
</comment>
<sequence length="454" mass="49973">MKKGNLLLASTALSILLFVSSSPSCIQASDIETTRYNVLLRETQSVDDMEKEFEKEGITVTDKIPEINFMTISTEKSKQDVKEENSNQIEEIVEDDTLTVKPNISYSYKGQVYTNDNSDFWENQWDMQKSISTGTKFTHKSSGEATIGVIDSGITNDNSEISSNIISVKNFTADATTGLVDDQNVLDKTGHATSVVGQISSNGSYLGIAPGMRVRMYRVFDEGNAQAQWILKALIQAAKDDVDVINLSFGEYLLENSADESDKTALINIYQRAVNFAHKQGSVVVASVGDEGLNLDNQAELKYHLGSSNGKDYTQVNGSVKDIPAELDNVVTVGSVDADDHISSFSNRGSEVDIYATGGGSKELSAVGYDKWMAERLFERDWIIVPTLQGQFTYAYGTSIAAPKVSAALGLIMEKYHLKNQPDEAIKILYDNSWLSHDENGNSFRMLNITNFVQ</sequence>
<dbReference type="PROSITE" id="PS00138">
    <property type="entry name" value="SUBTILASE_SER"/>
    <property type="match status" value="1"/>
</dbReference>
<keyword evidence="2 5" id="KW-0645">Protease</keyword>